<dbReference type="PROSITE" id="PS00518">
    <property type="entry name" value="ZF_RING_1"/>
    <property type="match status" value="1"/>
</dbReference>
<evidence type="ECO:0000256" key="4">
    <source>
        <dbReference type="PROSITE-ProRule" id="PRU00175"/>
    </source>
</evidence>
<evidence type="ECO:0000313" key="8">
    <source>
        <dbReference type="Proteomes" id="UP000290288"/>
    </source>
</evidence>
<keyword evidence="1" id="KW-0479">Metal-binding</keyword>
<dbReference type="InterPro" id="IPR003111">
    <property type="entry name" value="Lon_prtase_N"/>
</dbReference>
<sequence length="361" mass="40560">MRLLSSSPPQPRHPPLRPLRPTAPRPSAHPPGSPIRYLQGQQPLPLLVSSAARDVTLSKILDLVARTRLRLGPDADEDEDEDRPRKRRRQEEEPDLLAHLASQAALQRTIPPDDPLPSNPRRDTILAEFDKELCQELTCDICSNLFYQPVTTPCQHTFCSKCIQRSLDHQPTCPLCREELPGYSYFQDHPLNEAIYSILLKACPESYAARKAAIEQEERDAQLDTPIFVCTLAFPGVPLNMHIFEPRYRLMLRRCLGSSCPSFGMTLPPQAGIASYASDYGTMCEIHKVEMLPDGRSIVYTVGSYRFRILARGSLDGYTVAKIERTPVAFNIISLALVVSGKRPKSRYRTLTIKNLPSTNS</sequence>
<dbReference type="Proteomes" id="UP000290288">
    <property type="component" value="Unassembled WGS sequence"/>
</dbReference>
<dbReference type="InterPro" id="IPR001841">
    <property type="entry name" value="Znf_RING"/>
</dbReference>
<dbReference type="InterPro" id="IPR017907">
    <property type="entry name" value="Znf_RING_CS"/>
</dbReference>
<dbReference type="SUPFAM" id="SSF88697">
    <property type="entry name" value="PUA domain-like"/>
    <property type="match status" value="1"/>
</dbReference>
<protein>
    <recommendedName>
        <fullName evidence="6">RING-type domain-containing protein</fullName>
    </recommendedName>
</protein>
<accession>A0A4Q2DY04</accession>
<dbReference type="CDD" id="cd16514">
    <property type="entry name" value="RING-HC_LONFs_rpt2"/>
    <property type="match status" value="1"/>
</dbReference>
<evidence type="ECO:0000256" key="1">
    <source>
        <dbReference type="ARBA" id="ARBA00022723"/>
    </source>
</evidence>
<evidence type="ECO:0000259" key="6">
    <source>
        <dbReference type="PROSITE" id="PS50089"/>
    </source>
</evidence>
<dbReference type="SUPFAM" id="SSF57850">
    <property type="entry name" value="RING/U-box"/>
    <property type="match status" value="1"/>
</dbReference>
<dbReference type="GO" id="GO:0061630">
    <property type="term" value="F:ubiquitin protein ligase activity"/>
    <property type="evidence" value="ECO:0007669"/>
    <property type="project" value="TreeGrafter"/>
</dbReference>
<dbReference type="AlphaFoldDB" id="A0A4Q2DY04"/>
<evidence type="ECO:0000256" key="2">
    <source>
        <dbReference type="ARBA" id="ARBA00022771"/>
    </source>
</evidence>
<dbReference type="Gene3D" id="2.30.130.40">
    <property type="entry name" value="LON domain-like"/>
    <property type="match status" value="1"/>
</dbReference>
<comment type="caution">
    <text evidence="7">The sequence shown here is derived from an EMBL/GenBank/DDBJ whole genome shotgun (WGS) entry which is preliminary data.</text>
</comment>
<evidence type="ECO:0000256" key="3">
    <source>
        <dbReference type="ARBA" id="ARBA00022833"/>
    </source>
</evidence>
<dbReference type="PROSITE" id="PS50089">
    <property type="entry name" value="ZF_RING_2"/>
    <property type="match status" value="1"/>
</dbReference>
<dbReference type="SMART" id="SM00184">
    <property type="entry name" value="RING"/>
    <property type="match status" value="1"/>
</dbReference>
<keyword evidence="8" id="KW-1185">Reference proteome</keyword>
<feature type="domain" description="RING-type" evidence="6">
    <location>
        <begin position="139"/>
        <end position="177"/>
    </location>
</feature>
<gene>
    <name evidence="7" type="ORF">EST38_g605</name>
</gene>
<feature type="compositionally biased region" description="Pro residues" evidence="5">
    <location>
        <begin position="8"/>
        <end position="33"/>
    </location>
</feature>
<name>A0A4Q2DY04_9AGAR</name>
<evidence type="ECO:0000256" key="5">
    <source>
        <dbReference type="SAM" id="MobiDB-lite"/>
    </source>
</evidence>
<evidence type="ECO:0000313" key="7">
    <source>
        <dbReference type="EMBL" id="RXW25249.1"/>
    </source>
</evidence>
<feature type="region of interest" description="Disordered" evidence="5">
    <location>
        <begin position="1"/>
        <end position="38"/>
    </location>
</feature>
<dbReference type="InterPro" id="IPR046336">
    <property type="entry name" value="Lon_prtase_N_sf"/>
</dbReference>
<dbReference type="EMBL" id="SDEE01000007">
    <property type="protein sequence ID" value="RXW25249.1"/>
    <property type="molecule type" value="Genomic_DNA"/>
</dbReference>
<dbReference type="InterPro" id="IPR013083">
    <property type="entry name" value="Znf_RING/FYVE/PHD"/>
</dbReference>
<dbReference type="Gene3D" id="3.30.40.10">
    <property type="entry name" value="Zinc/RING finger domain, C3HC4 (zinc finger)"/>
    <property type="match status" value="1"/>
</dbReference>
<dbReference type="OrthoDB" id="264917at2759"/>
<keyword evidence="3" id="KW-0862">Zinc</keyword>
<feature type="region of interest" description="Disordered" evidence="5">
    <location>
        <begin position="72"/>
        <end position="95"/>
    </location>
</feature>
<reference evidence="7 8" key="1">
    <citation type="submission" date="2019-01" db="EMBL/GenBank/DDBJ databases">
        <title>Draft genome sequence of Psathyrella aberdarensis IHI B618.</title>
        <authorList>
            <person name="Buettner E."/>
            <person name="Kellner H."/>
        </authorList>
    </citation>
    <scope>NUCLEOTIDE SEQUENCE [LARGE SCALE GENOMIC DNA]</scope>
    <source>
        <strain evidence="7 8">IHI B618</strain>
    </source>
</reference>
<dbReference type="Pfam" id="PF02190">
    <property type="entry name" value="LON_substr_bdg"/>
    <property type="match status" value="1"/>
</dbReference>
<dbReference type="Pfam" id="PF13923">
    <property type="entry name" value="zf-C3HC4_2"/>
    <property type="match status" value="1"/>
</dbReference>
<organism evidence="7 8">
    <name type="scientific">Candolleomyces aberdarensis</name>
    <dbReference type="NCBI Taxonomy" id="2316362"/>
    <lineage>
        <taxon>Eukaryota</taxon>
        <taxon>Fungi</taxon>
        <taxon>Dikarya</taxon>
        <taxon>Basidiomycota</taxon>
        <taxon>Agaricomycotina</taxon>
        <taxon>Agaricomycetes</taxon>
        <taxon>Agaricomycetidae</taxon>
        <taxon>Agaricales</taxon>
        <taxon>Agaricineae</taxon>
        <taxon>Psathyrellaceae</taxon>
        <taxon>Candolleomyces</taxon>
    </lineage>
</organism>
<dbReference type="GO" id="GO:0008270">
    <property type="term" value="F:zinc ion binding"/>
    <property type="evidence" value="ECO:0007669"/>
    <property type="project" value="UniProtKB-KW"/>
</dbReference>
<dbReference type="STRING" id="2316362.A0A4Q2DY04"/>
<dbReference type="InterPro" id="IPR015947">
    <property type="entry name" value="PUA-like_sf"/>
</dbReference>
<proteinExistence type="predicted"/>
<keyword evidence="2 4" id="KW-0863">Zinc-finger</keyword>
<dbReference type="PANTHER" id="PTHR23327">
    <property type="entry name" value="RING FINGER PROTEIN 127"/>
    <property type="match status" value="1"/>
</dbReference>
<dbReference type="PANTHER" id="PTHR23327:SF42">
    <property type="entry name" value="LON PEPTIDASE N-TERMINAL DOMAIN AND RING FINGER PROTEIN C14F5.10C"/>
    <property type="match status" value="1"/>
</dbReference>